<dbReference type="InterPro" id="IPR011109">
    <property type="entry name" value="DNA_bind_recombinase_dom"/>
</dbReference>
<name>A0A1I0NCT5_9FLAO</name>
<accession>A0A1I0NCT5</accession>
<dbReference type="Pfam" id="PF07508">
    <property type="entry name" value="Recombinase"/>
    <property type="match status" value="1"/>
</dbReference>
<dbReference type="Proteomes" id="UP000199469">
    <property type="component" value="Unassembled WGS sequence"/>
</dbReference>
<dbReference type="OrthoDB" id="9804620at2"/>
<reference evidence="3" key="1">
    <citation type="submission" date="2016-10" db="EMBL/GenBank/DDBJ databases">
        <authorList>
            <person name="Varghese N."/>
            <person name="Submissions S."/>
        </authorList>
    </citation>
    <scope>NUCLEOTIDE SEQUENCE [LARGE SCALE GENOMIC DNA]</scope>
    <source>
        <strain evidence="3">DSM 17724</strain>
    </source>
</reference>
<dbReference type="AlphaFoldDB" id="A0A1I0NCT5"/>
<dbReference type="EMBL" id="FOIU01000001">
    <property type="protein sequence ID" value="SEV98463.1"/>
    <property type="molecule type" value="Genomic_DNA"/>
</dbReference>
<sequence>MLNISQQRFKNAIAYYRHSAEDKQENSVAIQRSHIERFAHEHNLEIIHEEVDEGVSGLLANRPGFERLFEQWIENPTAPHFEYVLVYDVSRWGRFQDQDQAGHYVYLCKKHSKEVVYVSRGFPDVSNQLFSSLEISIQRYMAAEYSRQLSEKVFHGCIKVSQQGYSAGGKAAYGMTRQLLDVNKKPIRILNAREHKQIANERVTFTPKNDETTEIVRKIFDLFVNERFSITEIAEYFNQKGIFSANTKKWNTSKIIRILTNETYIGTRIYNKTWGRLKQKSVKNKRSEWVVVPNAFEATIDKEVFNKAQEKIYWLFPSSWRKGIYAIKKAKKNINNDILKWLISKGASEFEANEIILELPIIFSIKLENTTTVCWCFLISEKIRAYDNVLGISVLYDSKKIIEEIFVFSTQNFTSTNFLILMGNSSLYYKTKIETKNLEEVILNLLKQIKESRRWFKNKYKFLENLM</sequence>
<protein>
    <submittedName>
        <fullName evidence="2">Site-specific DNA recombinase</fullName>
    </submittedName>
</protein>
<dbReference type="InterPro" id="IPR050639">
    <property type="entry name" value="SSR_resolvase"/>
</dbReference>
<dbReference type="GO" id="GO:0000150">
    <property type="term" value="F:DNA strand exchange activity"/>
    <property type="evidence" value="ECO:0007669"/>
    <property type="project" value="InterPro"/>
</dbReference>
<dbReference type="PANTHER" id="PTHR30461">
    <property type="entry name" value="DNA-INVERTASE FROM LAMBDOID PROPHAGE"/>
    <property type="match status" value="1"/>
</dbReference>
<keyword evidence="3" id="KW-1185">Reference proteome</keyword>
<dbReference type="InterPro" id="IPR038109">
    <property type="entry name" value="DNA_bind_recomb_sf"/>
</dbReference>
<evidence type="ECO:0000313" key="2">
    <source>
        <dbReference type="EMBL" id="SEV98463.1"/>
    </source>
</evidence>
<feature type="domain" description="Recombinase" evidence="1">
    <location>
        <begin position="197"/>
        <end position="311"/>
    </location>
</feature>
<dbReference type="InterPro" id="IPR006119">
    <property type="entry name" value="Resolv_N"/>
</dbReference>
<organism evidence="2 3">
    <name type="scientific">Chryseobacterium wanjuense</name>
    <dbReference type="NCBI Taxonomy" id="356305"/>
    <lineage>
        <taxon>Bacteria</taxon>
        <taxon>Pseudomonadati</taxon>
        <taxon>Bacteroidota</taxon>
        <taxon>Flavobacteriia</taxon>
        <taxon>Flavobacteriales</taxon>
        <taxon>Weeksellaceae</taxon>
        <taxon>Chryseobacterium group</taxon>
        <taxon>Chryseobacterium</taxon>
    </lineage>
</organism>
<dbReference type="SMART" id="SM00857">
    <property type="entry name" value="Resolvase"/>
    <property type="match status" value="1"/>
</dbReference>
<dbReference type="Gene3D" id="3.40.50.1390">
    <property type="entry name" value="Resolvase, N-terminal catalytic domain"/>
    <property type="match status" value="1"/>
</dbReference>
<gene>
    <name evidence="2" type="ORF">SAMN05421841_0486</name>
</gene>
<dbReference type="Pfam" id="PF00239">
    <property type="entry name" value="Resolvase"/>
    <property type="match status" value="1"/>
</dbReference>
<dbReference type="RefSeq" id="WP_089790469.1">
    <property type="nucleotide sequence ID" value="NZ_FOIU01000001.1"/>
</dbReference>
<dbReference type="GO" id="GO:0003677">
    <property type="term" value="F:DNA binding"/>
    <property type="evidence" value="ECO:0007669"/>
    <property type="project" value="InterPro"/>
</dbReference>
<evidence type="ECO:0000259" key="1">
    <source>
        <dbReference type="PROSITE" id="PS51737"/>
    </source>
</evidence>
<dbReference type="STRING" id="356305.SAMN05421841_0486"/>
<dbReference type="SUPFAM" id="SSF53041">
    <property type="entry name" value="Resolvase-like"/>
    <property type="match status" value="1"/>
</dbReference>
<dbReference type="PANTHER" id="PTHR30461:SF23">
    <property type="entry name" value="DNA RECOMBINASE-RELATED"/>
    <property type="match status" value="1"/>
</dbReference>
<dbReference type="PROSITE" id="PS51737">
    <property type="entry name" value="RECOMBINASE_DNA_BIND"/>
    <property type="match status" value="1"/>
</dbReference>
<evidence type="ECO:0000313" key="3">
    <source>
        <dbReference type="Proteomes" id="UP000199469"/>
    </source>
</evidence>
<dbReference type="InterPro" id="IPR036162">
    <property type="entry name" value="Resolvase-like_N_sf"/>
</dbReference>
<dbReference type="CDD" id="cd00338">
    <property type="entry name" value="Ser_Recombinase"/>
    <property type="match status" value="1"/>
</dbReference>
<dbReference type="Gene3D" id="3.90.1750.20">
    <property type="entry name" value="Putative Large Serine Recombinase, Chain B, Domain 2"/>
    <property type="match status" value="1"/>
</dbReference>
<proteinExistence type="predicted"/>